<dbReference type="GeneID" id="106664372"/>
<dbReference type="PANTHER" id="PTHR21505">
    <property type="entry name" value="MADF DOMAIN-CONTAINING PROTEIN-RELATED"/>
    <property type="match status" value="1"/>
</dbReference>
<sequence length="289" mass="33114">MEWSNKVIMEFLDLYEGEPSIWNLHHADHKDRNNIYEAWKRIQGSISVDCSLKELKKKKEALMATYRKLALKVKKSSKNHTRTEEAFKPKWFAYEKMESFLHSIYEPRKTKMPDKGPENERDDPPTNEHPTPDSVESSDINTASHDEETHITAGTEAAAIDQGGLPSSRKRKADMTGNVEKRKDEDSLFEHVANKSKPANDECSLFCDLLCLKLKALDDDTREIAMHEINNLMFNFKIPKLRQSYWSYTHNYRQPRRANPVESSVDGSDDNSVSSHTSHGHNPPAASTP</sequence>
<dbReference type="Proteomes" id="UP000494040">
    <property type="component" value="Unassembled WGS sequence"/>
</dbReference>
<accession>A0A8I6RG11</accession>
<feature type="compositionally biased region" description="Polar residues" evidence="1">
    <location>
        <begin position="134"/>
        <end position="143"/>
    </location>
</feature>
<dbReference type="OMA" id="CHTSINT"/>
<feature type="compositionally biased region" description="Low complexity" evidence="1">
    <location>
        <begin position="261"/>
        <end position="275"/>
    </location>
</feature>
<dbReference type="KEGG" id="clec:106664372"/>
<dbReference type="InterPro" id="IPR006578">
    <property type="entry name" value="MADF-dom"/>
</dbReference>
<dbReference type="EnsemblMetazoa" id="XM_014390053.2">
    <property type="protein sequence ID" value="XP_014245539.1"/>
    <property type="gene ID" value="LOC106664372"/>
</dbReference>
<name>A0A8I6RG11_CIMLE</name>
<organism evidence="3 4">
    <name type="scientific">Cimex lectularius</name>
    <name type="common">Bed bug</name>
    <name type="synonym">Acanthia lectularia</name>
    <dbReference type="NCBI Taxonomy" id="79782"/>
    <lineage>
        <taxon>Eukaryota</taxon>
        <taxon>Metazoa</taxon>
        <taxon>Ecdysozoa</taxon>
        <taxon>Arthropoda</taxon>
        <taxon>Hexapoda</taxon>
        <taxon>Insecta</taxon>
        <taxon>Pterygota</taxon>
        <taxon>Neoptera</taxon>
        <taxon>Paraneoptera</taxon>
        <taxon>Hemiptera</taxon>
        <taxon>Heteroptera</taxon>
        <taxon>Panheteroptera</taxon>
        <taxon>Cimicomorpha</taxon>
        <taxon>Cimicidae</taxon>
        <taxon>Cimex</taxon>
    </lineage>
</organism>
<feature type="region of interest" description="Disordered" evidence="1">
    <location>
        <begin position="105"/>
        <end position="181"/>
    </location>
</feature>
<feature type="compositionally biased region" description="Basic and acidic residues" evidence="1">
    <location>
        <begin position="105"/>
        <end position="126"/>
    </location>
</feature>
<protein>
    <recommendedName>
        <fullName evidence="2">MADF domain-containing protein</fullName>
    </recommendedName>
</protein>
<dbReference type="RefSeq" id="XP_014245539.1">
    <property type="nucleotide sequence ID" value="XM_014390053.2"/>
</dbReference>
<evidence type="ECO:0000313" key="4">
    <source>
        <dbReference type="Proteomes" id="UP000494040"/>
    </source>
</evidence>
<proteinExistence type="predicted"/>
<dbReference type="PANTHER" id="PTHR21505:SF12">
    <property type="entry name" value="MADF DOMAIN-CONTAINING PROTEIN-RELATED"/>
    <property type="match status" value="1"/>
</dbReference>
<dbReference type="Pfam" id="PF10545">
    <property type="entry name" value="MADF_DNA_bdg"/>
    <property type="match status" value="1"/>
</dbReference>
<keyword evidence="4" id="KW-1185">Reference proteome</keyword>
<reference evidence="3" key="1">
    <citation type="submission" date="2022-01" db="UniProtKB">
        <authorList>
            <consortium name="EnsemblMetazoa"/>
        </authorList>
    </citation>
    <scope>IDENTIFICATION</scope>
</reference>
<dbReference type="AlphaFoldDB" id="A0A8I6RG11"/>
<feature type="region of interest" description="Disordered" evidence="1">
    <location>
        <begin position="257"/>
        <end position="289"/>
    </location>
</feature>
<feature type="domain" description="MADF" evidence="2">
    <location>
        <begin position="10"/>
        <end position="105"/>
    </location>
</feature>
<dbReference type="SMART" id="SM00595">
    <property type="entry name" value="MADF"/>
    <property type="match status" value="1"/>
</dbReference>
<dbReference type="OrthoDB" id="6628055at2759"/>
<evidence type="ECO:0000259" key="2">
    <source>
        <dbReference type="PROSITE" id="PS51029"/>
    </source>
</evidence>
<evidence type="ECO:0000256" key="1">
    <source>
        <dbReference type="SAM" id="MobiDB-lite"/>
    </source>
</evidence>
<dbReference type="PROSITE" id="PS51029">
    <property type="entry name" value="MADF"/>
    <property type="match status" value="1"/>
</dbReference>
<evidence type="ECO:0000313" key="3">
    <source>
        <dbReference type="EnsemblMetazoa" id="XP_014245539.1"/>
    </source>
</evidence>